<dbReference type="Pfam" id="PF12800">
    <property type="entry name" value="Fer4_4"/>
    <property type="match status" value="1"/>
</dbReference>
<dbReference type="NCBIfam" id="TIGR02951">
    <property type="entry name" value="DMSO_dmsB"/>
    <property type="match status" value="1"/>
</dbReference>
<evidence type="ECO:0000256" key="1">
    <source>
        <dbReference type="ARBA" id="ARBA00001966"/>
    </source>
</evidence>
<keyword evidence="8" id="KW-0408">Iron</keyword>
<feature type="domain" description="4Fe-4S ferredoxin-type" evidence="10">
    <location>
        <begin position="7"/>
        <end position="37"/>
    </location>
</feature>
<evidence type="ECO:0000256" key="9">
    <source>
        <dbReference type="ARBA" id="ARBA00023014"/>
    </source>
</evidence>
<keyword evidence="6" id="KW-0677">Repeat</keyword>
<accession>A0ABP9EHL5</accession>
<protein>
    <submittedName>
        <fullName evidence="11">Dimethylsulfoxide reductase subunit B</fullName>
    </submittedName>
</protein>
<dbReference type="CDD" id="cd16371">
    <property type="entry name" value="DMSOR_beta_like"/>
    <property type="match status" value="1"/>
</dbReference>
<dbReference type="Pfam" id="PF13247">
    <property type="entry name" value="Fer4_11"/>
    <property type="match status" value="1"/>
</dbReference>
<evidence type="ECO:0000313" key="12">
    <source>
        <dbReference type="Proteomes" id="UP001499988"/>
    </source>
</evidence>
<evidence type="ECO:0000256" key="2">
    <source>
        <dbReference type="ARBA" id="ARBA00003584"/>
    </source>
</evidence>
<dbReference type="PROSITE" id="PS00198">
    <property type="entry name" value="4FE4S_FER_1"/>
    <property type="match status" value="1"/>
</dbReference>
<evidence type="ECO:0000256" key="4">
    <source>
        <dbReference type="ARBA" id="ARBA00022485"/>
    </source>
</evidence>
<evidence type="ECO:0000256" key="7">
    <source>
        <dbReference type="ARBA" id="ARBA00022982"/>
    </source>
</evidence>
<keyword evidence="3" id="KW-0813">Transport</keyword>
<keyword evidence="9" id="KW-0411">Iron-sulfur</keyword>
<name>A0ABP9EHL5_9GAMM</name>
<evidence type="ECO:0000256" key="3">
    <source>
        <dbReference type="ARBA" id="ARBA00022448"/>
    </source>
</evidence>
<comment type="caution">
    <text evidence="11">The sequence shown here is derived from an EMBL/GenBank/DDBJ whole genome shotgun (WGS) entry which is preliminary data.</text>
</comment>
<keyword evidence="7" id="KW-0249">Electron transport</keyword>
<dbReference type="PANTHER" id="PTHR43177">
    <property type="entry name" value="PROTEIN NRFC"/>
    <property type="match status" value="1"/>
</dbReference>
<reference evidence="12" key="1">
    <citation type="journal article" date="2019" name="Int. J. Syst. Evol. Microbiol.">
        <title>The Global Catalogue of Microorganisms (GCM) 10K type strain sequencing project: providing services to taxonomists for standard genome sequencing and annotation.</title>
        <authorList>
            <consortium name="The Broad Institute Genomics Platform"/>
            <consortium name="The Broad Institute Genome Sequencing Center for Infectious Disease"/>
            <person name="Wu L."/>
            <person name="Ma J."/>
        </authorList>
    </citation>
    <scope>NUCLEOTIDE SEQUENCE [LARGE SCALE GENOMIC DNA]</scope>
    <source>
        <strain evidence="12">JCM 18401</strain>
    </source>
</reference>
<dbReference type="Gene3D" id="3.30.70.20">
    <property type="match status" value="2"/>
</dbReference>
<dbReference type="PANTHER" id="PTHR43177:SF5">
    <property type="entry name" value="ANAEROBIC DIMETHYL SULFOXIDE REDUCTASE CHAIN B-RELATED"/>
    <property type="match status" value="1"/>
</dbReference>
<evidence type="ECO:0000256" key="6">
    <source>
        <dbReference type="ARBA" id="ARBA00022737"/>
    </source>
</evidence>
<dbReference type="InterPro" id="IPR014297">
    <property type="entry name" value="DMSO_DmsB"/>
</dbReference>
<dbReference type="PROSITE" id="PS51379">
    <property type="entry name" value="4FE4S_FER_2"/>
    <property type="match status" value="3"/>
</dbReference>
<evidence type="ECO:0000259" key="10">
    <source>
        <dbReference type="PROSITE" id="PS51379"/>
    </source>
</evidence>
<keyword evidence="5" id="KW-0479">Metal-binding</keyword>
<gene>
    <name evidence="11" type="primary">dmsB</name>
    <name evidence="11" type="ORF">GCM10023333_05220</name>
</gene>
<keyword evidence="12" id="KW-1185">Reference proteome</keyword>
<dbReference type="SUPFAM" id="SSF54862">
    <property type="entry name" value="4Fe-4S ferredoxins"/>
    <property type="match status" value="1"/>
</dbReference>
<dbReference type="InterPro" id="IPR050954">
    <property type="entry name" value="ET_IronSulfur_Cluster-Binding"/>
</dbReference>
<dbReference type="InterPro" id="IPR017900">
    <property type="entry name" value="4Fe4S_Fe_S_CS"/>
</dbReference>
<keyword evidence="4" id="KW-0004">4Fe-4S</keyword>
<organism evidence="11 12">
    <name type="scientific">Ferrimonas pelagia</name>
    <dbReference type="NCBI Taxonomy" id="1177826"/>
    <lineage>
        <taxon>Bacteria</taxon>
        <taxon>Pseudomonadati</taxon>
        <taxon>Pseudomonadota</taxon>
        <taxon>Gammaproteobacteria</taxon>
        <taxon>Alteromonadales</taxon>
        <taxon>Ferrimonadaceae</taxon>
        <taxon>Ferrimonas</taxon>
    </lineage>
</organism>
<dbReference type="Proteomes" id="UP001499988">
    <property type="component" value="Unassembled WGS sequence"/>
</dbReference>
<dbReference type="EMBL" id="BAABJZ010000006">
    <property type="protein sequence ID" value="GAA4874980.1"/>
    <property type="molecule type" value="Genomic_DNA"/>
</dbReference>
<proteinExistence type="predicted"/>
<comment type="cofactor">
    <cofactor evidence="1">
        <name>[4Fe-4S] cluster</name>
        <dbReference type="ChEBI" id="CHEBI:49883"/>
    </cofactor>
</comment>
<dbReference type="RefSeq" id="WP_345333124.1">
    <property type="nucleotide sequence ID" value="NZ_BAABJZ010000006.1"/>
</dbReference>
<evidence type="ECO:0000256" key="8">
    <source>
        <dbReference type="ARBA" id="ARBA00023004"/>
    </source>
</evidence>
<feature type="domain" description="4Fe-4S ferredoxin-type" evidence="10">
    <location>
        <begin position="61"/>
        <end position="93"/>
    </location>
</feature>
<comment type="function">
    <text evidence="2">Electron transfer subunit of the terminal reductase during anaerobic growth on various sulfoxide and N-oxide compounds.</text>
</comment>
<evidence type="ECO:0000256" key="5">
    <source>
        <dbReference type="ARBA" id="ARBA00022723"/>
    </source>
</evidence>
<feature type="domain" description="4Fe-4S ferredoxin-type" evidence="10">
    <location>
        <begin position="95"/>
        <end position="124"/>
    </location>
</feature>
<evidence type="ECO:0000313" key="11">
    <source>
        <dbReference type="EMBL" id="GAA4874980.1"/>
    </source>
</evidence>
<sequence>MRQPKQYGFFVDTAKCTGCKTCQVACKDKNDLPVGINYRRVYEYGGGGYQVNADNIIEVQDVYAYYASISCNHCSKPACVKVCPTGAMHKRRKDGLVLIDQAQCMACGRCHKACPYDAPQMDFESGHMTKCDGCHERIAEGRLPICVESCPMRALDFGPMDELKAKYPDHRDIAPLPNPKRTQPNLLVRANKHARASGEGDGDVLNWAEGLVNFPWESKGKLG</sequence>
<dbReference type="InterPro" id="IPR017896">
    <property type="entry name" value="4Fe4S_Fe-S-bd"/>
</dbReference>